<feature type="compositionally biased region" description="Basic and acidic residues" evidence="2">
    <location>
        <begin position="1"/>
        <end position="10"/>
    </location>
</feature>
<dbReference type="Gene3D" id="1.25.40.10">
    <property type="entry name" value="Tetratricopeptide repeat domain"/>
    <property type="match status" value="1"/>
</dbReference>
<evidence type="ECO:0000313" key="3">
    <source>
        <dbReference type="EMBL" id="MER2492607.1"/>
    </source>
</evidence>
<dbReference type="SUPFAM" id="SSF81901">
    <property type="entry name" value="HCP-like"/>
    <property type="match status" value="1"/>
</dbReference>
<dbReference type="Proteomes" id="UP001467690">
    <property type="component" value="Unassembled WGS sequence"/>
</dbReference>
<evidence type="ECO:0008006" key="5">
    <source>
        <dbReference type="Google" id="ProtNLM"/>
    </source>
</evidence>
<gene>
    <name evidence="3" type="ORF">ABS311_12045</name>
</gene>
<keyword evidence="1" id="KW-0175">Coiled coil</keyword>
<feature type="coiled-coil region" evidence="1">
    <location>
        <begin position="329"/>
        <end position="356"/>
    </location>
</feature>
<proteinExistence type="predicted"/>
<name>A0ABV1RIW5_9ALTE</name>
<accession>A0ABV1RIW5</accession>
<protein>
    <recommendedName>
        <fullName evidence="5">Sel1 repeat family protein</fullName>
    </recommendedName>
</protein>
<dbReference type="EMBL" id="JBELOE010000216">
    <property type="protein sequence ID" value="MER2492607.1"/>
    <property type="molecule type" value="Genomic_DNA"/>
</dbReference>
<organism evidence="3 4">
    <name type="scientific">Catenovulum sediminis</name>
    <dbReference type="NCBI Taxonomy" id="1740262"/>
    <lineage>
        <taxon>Bacteria</taxon>
        <taxon>Pseudomonadati</taxon>
        <taxon>Pseudomonadota</taxon>
        <taxon>Gammaproteobacteria</taxon>
        <taxon>Alteromonadales</taxon>
        <taxon>Alteromonadaceae</taxon>
        <taxon>Catenovulum</taxon>
    </lineage>
</organism>
<sequence length="356" mass="40228">MSNKNTDNKSDSIQQKQVSDWDELPDLEIYDDDELSFIKKEQSDENLSISDDEFSDLMIDDDMLPEDESDTLDINAEDLTIELAADFQDEEEETDLDDIAEIEKLANEYDQFVKTEINASQQLSENASCEPVTDEFSDSFNLDELADDDYIIEDSDNIDNIDNIDNSDEPLIKADKEQAKLVEQNENELQSKQEAEVKAVNSQFTGLESQLAALTLEIQQLASTIRDAVSPVKQTSETPQILSANPQKLFATGVYYAKHADYIHAAKWFRRAALAGHGKAMFYLGMMFIKGEGLPQSVIHSYVWMSLAKVYEVSEAKAAMTDIQHRLTAHELNQAQRIAAEKYEEIENQLAKLALQ</sequence>
<evidence type="ECO:0000256" key="1">
    <source>
        <dbReference type="SAM" id="Coils"/>
    </source>
</evidence>
<dbReference type="InterPro" id="IPR011990">
    <property type="entry name" value="TPR-like_helical_dom_sf"/>
</dbReference>
<feature type="region of interest" description="Disordered" evidence="2">
    <location>
        <begin position="1"/>
        <end position="25"/>
    </location>
</feature>
<keyword evidence="4" id="KW-1185">Reference proteome</keyword>
<comment type="caution">
    <text evidence="3">The sequence shown here is derived from an EMBL/GenBank/DDBJ whole genome shotgun (WGS) entry which is preliminary data.</text>
</comment>
<evidence type="ECO:0000313" key="4">
    <source>
        <dbReference type="Proteomes" id="UP001467690"/>
    </source>
</evidence>
<reference evidence="3 4" key="1">
    <citation type="submission" date="2024-06" db="EMBL/GenBank/DDBJ databases">
        <authorList>
            <person name="Chen R.Y."/>
        </authorList>
    </citation>
    <scope>NUCLEOTIDE SEQUENCE [LARGE SCALE GENOMIC DNA]</scope>
    <source>
        <strain evidence="3 4">D2</strain>
    </source>
</reference>
<dbReference type="RefSeq" id="WP_350402071.1">
    <property type="nucleotide sequence ID" value="NZ_JBELOE010000216.1"/>
</dbReference>
<evidence type="ECO:0000256" key="2">
    <source>
        <dbReference type="SAM" id="MobiDB-lite"/>
    </source>
</evidence>